<keyword evidence="7" id="KW-1185">Reference proteome</keyword>
<dbReference type="EMBL" id="JAMZEL010000015">
    <property type="protein sequence ID" value="MCP1385809.1"/>
    <property type="molecule type" value="Genomic_DNA"/>
</dbReference>
<dbReference type="Gene3D" id="3.90.220.20">
    <property type="entry name" value="DNA methylase specificity domains"/>
    <property type="match status" value="2"/>
</dbReference>
<evidence type="ECO:0000259" key="5">
    <source>
        <dbReference type="Pfam" id="PF01420"/>
    </source>
</evidence>
<dbReference type="InterPro" id="IPR000055">
    <property type="entry name" value="Restrct_endonuc_typeI_TRD"/>
</dbReference>
<dbReference type="CDD" id="cd17521">
    <property type="entry name" value="RMtype1_S_Sau13435ORF2165P_TRD2-CR2_like"/>
    <property type="match status" value="1"/>
</dbReference>
<evidence type="ECO:0000256" key="1">
    <source>
        <dbReference type="ARBA" id="ARBA00010923"/>
    </source>
</evidence>
<dbReference type="EC" id="3.1.21.-" evidence="6"/>
<feature type="domain" description="Type I restriction modification DNA specificity" evidence="5">
    <location>
        <begin position="18"/>
        <end position="186"/>
    </location>
</feature>
<feature type="coiled-coil region" evidence="4">
    <location>
        <begin position="181"/>
        <end position="208"/>
    </location>
</feature>
<dbReference type="PANTHER" id="PTHR43140:SF1">
    <property type="entry name" value="TYPE I RESTRICTION ENZYME ECOKI SPECIFICITY SUBUNIT"/>
    <property type="match status" value="1"/>
</dbReference>
<dbReference type="SUPFAM" id="SSF116734">
    <property type="entry name" value="DNA methylase specificity domain"/>
    <property type="match status" value="2"/>
</dbReference>
<sequence>MKQGNALSLATEHSRSMPKGWEMKKLGEVAKAIYGYTEKASFEEIGPRFLRITDIQDEGVNWETVPFCKITDTDFNKYKLIDGDIVFARTGATTGKSYLVNNPPKSVFASYLIKVHINSGGLLPEYLFLFFQTKTYWDSINEGISGSAQGGFNATKLSDLYIPLPPLPEQQRIVAILDEAFAGIAKAKANAEQNLKNAKELFESYLQGVFKSKIEGDDSSTLDSLCELIVDCEHKTAPTQETGYPSIRTPNIGKGELILENVNRVSYETYVQWTRRAIPKAGDLILAREAPAGNIAVIPENIEVCLGQRTVLIRPKKDKLVSKYLAYLILSKDVQEKLLSHSTGATVEHVNMKDIRAFKIYNLSNITEQQAIVRKLDTLSAETKRLEAIYQQKINDLEELKKSVLQKAFSGELKTEKAEVTL</sequence>
<keyword evidence="3" id="KW-0238">DNA-binding</keyword>
<keyword evidence="6" id="KW-0378">Hydrolase</keyword>
<dbReference type="InterPro" id="IPR051212">
    <property type="entry name" value="Type-I_RE_S_subunit"/>
</dbReference>
<evidence type="ECO:0000313" key="6">
    <source>
        <dbReference type="EMBL" id="MCP1385809.1"/>
    </source>
</evidence>
<comment type="similarity">
    <text evidence="1">Belongs to the type-I restriction system S methylase family.</text>
</comment>
<dbReference type="RefSeq" id="WP_253532359.1">
    <property type="nucleotide sequence ID" value="NZ_JAMZEL010000015.1"/>
</dbReference>
<keyword evidence="6" id="KW-0255">Endonuclease</keyword>
<reference evidence="6 7" key="1">
    <citation type="submission" date="2022-06" db="EMBL/GenBank/DDBJ databases">
        <title>Runella sp. S5 genome sequencing.</title>
        <authorList>
            <person name="Park S."/>
        </authorList>
    </citation>
    <scope>NUCLEOTIDE SEQUENCE [LARGE SCALE GENOMIC DNA]</scope>
    <source>
        <strain evidence="6 7">S5</strain>
    </source>
</reference>
<accession>A0ABT1FVL5</accession>
<keyword evidence="4" id="KW-0175">Coiled coil</keyword>
<proteinExistence type="inferred from homology"/>
<dbReference type="CDD" id="cd17246">
    <property type="entry name" value="RMtype1_S_SonII-TRD2-CR2_like"/>
    <property type="match status" value="1"/>
</dbReference>
<dbReference type="Pfam" id="PF01420">
    <property type="entry name" value="Methylase_S"/>
    <property type="match status" value="2"/>
</dbReference>
<keyword evidence="2" id="KW-0680">Restriction system</keyword>
<gene>
    <name evidence="6" type="ORF">NCI00_25445</name>
</gene>
<dbReference type="Proteomes" id="UP001204772">
    <property type="component" value="Unassembled WGS sequence"/>
</dbReference>
<comment type="caution">
    <text evidence="6">The sequence shown here is derived from an EMBL/GenBank/DDBJ whole genome shotgun (WGS) entry which is preliminary data.</text>
</comment>
<name>A0ABT1FVL5_9BACT</name>
<evidence type="ECO:0000256" key="2">
    <source>
        <dbReference type="ARBA" id="ARBA00022747"/>
    </source>
</evidence>
<keyword evidence="6" id="KW-0540">Nuclease</keyword>
<dbReference type="InterPro" id="IPR044946">
    <property type="entry name" value="Restrct_endonuc_typeI_TRD_sf"/>
</dbReference>
<evidence type="ECO:0000256" key="4">
    <source>
        <dbReference type="SAM" id="Coils"/>
    </source>
</evidence>
<protein>
    <submittedName>
        <fullName evidence="6">Restriction endonuclease subunit S</fullName>
        <ecNumber evidence="6">3.1.21.-</ecNumber>
    </submittedName>
</protein>
<feature type="domain" description="Type I restriction modification DNA specificity" evidence="5">
    <location>
        <begin position="237"/>
        <end position="389"/>
    </location>
</feature>
<organism evidence="6 7">
    <name type="scientific">Runella salmonicolor</name>
    <dbReference type="NCBI Taxonomy" id="2950278"/>
    <lineage>
        <taxon>Bacteria</taxon>
        <taxon>Pseudomonadati</taxon>
        <taxon>Bacteroidota</taxon>
        <taxon>Cytophagia</taxon>
        <taxon>Cytophagales</taxon>
        <taxon>Spirosomataceae</taxon>
        <taxon>Runella</taxon>
    </lineage>
</organism>
<dbReference type="GO" id="GO:0004519">
    <property type="term" value="F:endonuclease activity"/>
    <property type="evidence" value="ECO:0007669"/>
    <property type="project" value="UniProtKB-KW"/>
</dbReference>
<evidence type="ECO:0000313" key="7">
    <source>
        <dbReference type="Proteomes" id="UP001204772"/>
    </source>
</evidence>
<evidence type="ECO:0000256" key="3">
    <source>
        <dbReference type="ARBA" id="ARBA00023125"/>
    </source>
</evidence>
<dbReference type="PANTHER" id="PTHR43140">
    <property type="entry name" value="TYPE-1 RESTRICTION ENZYME ECOKI SPECIFICITY PROTEIN"/>
    <property type="match status" value="1"/>
</dbReference>
<dbReference type="GO" id="GO:0016787">
    <property type="term" value="F:hydrolase activity"/>
    <property type="evidence" value="ECO:0007669"/>
    <property type="project" value="UniProtKB-KW"/>
</dbReference>